<comment type="caution">
    <text evidence="2">The sequence shown here is derived from an EMBL/GenBank/DDBJ whole genome shotgun (WGS) entry which is preliminary data.</text>
</comment>
<dbReference type="GeneID" id="94846887"/>
<protein>
    <submittedName>
        <fullName evidence="2">Uncharacterized protein</fullName>
    </submittedName>
</protein>
<accession>A0A1J4JA60</accession>
<feature type="coiled-coil region" evidence="1">
    <location>
        <begin position="531"/>
        <end position="569"/>
    </location>
</feature>
<feature type="coiled-coil region" evidence="1">
    <location>
        <begin position="398"/>
        <end position="495"/>
    </location>
</feature>
<keyword evidence="1" id="KW-0175">Coiled coil</keyword>
<reference evidence="2" key="1">
    <citation type="submission" date="2016-10" db="EMBL/GenBank/DDBJ databases">
        <authorList>
            <person name="Benchimol M."/>
            <person name="Almeida L.G."/>
            <person name="Vasconcelos A.T."/>
            <person name="Perreira-Neves A."/>
            <person name="Rosa I.A."/>
            <person name="Tasca T."/>
            <person name="Bogo M.R."/>
            <person name="de Souza W."/>
        </authorList>
    </citation>
    <scope>NUCLEOTIDE SEQUENCE [LARGE SCALE GENOMIC DNA]</scope>
    <source>
        <strain evidence="2">K</strain>
    </source>
</reference>
<feature type="coiled-coil region" evidence="1">
    <location>
        <begin position="615"/>
        <end position="649"/>
    </location>
</feature>
<evidence type="ECO:0000256" key="1">
    <source>
        <dbReference type="SAM" id="Coils"/>
    </source>
</evidence>
<dbReference type="VEuPathDB" id="TrichDB:TRFO_38657"/>
<feature type="coiled-coil region" evidence="1">
    <location>
        <begin position="38"/>
        <end position="157"/>
    </location>
</feature>
<dbReference type="AlphaFoldDB" id="A0A1J4JA60"/>
<feature type="coiled-coil region" evidence="1">
    <location>
        <begin position="697"/>
        <end position="877"/>
    </location>
</feature>
<proteinExistence type="predicted"/>
<feature type="coiled-coil region" evidence="1">
    <location>
        <begin position="911"/>
        <end position="999"/>
    </location>
</feature>
<gene>
    <name evidence="2" type="ORF">TRFO_38657</name>
</gene>
<name>A0A1J4JA60_9EUKA</name>
<dbReference type="RefSeq" id="XP_068348248.1">
    <property type="nucleotide sequence ID" value="XM_068512183.1"/>
</dbReference>
<evidence type="ECO:0000313" key="3">
    <source>
        <dbReference type="Proteomes" id="UP000179807"/>
    </source>
</evidence>
<feature type="coiled-coil region" evidence="1">
    <location>
        <begin position="284"/>
        <end position="347"/>
    </location>
</feature>
<keyword evidence="3" id="KW-1185">Reference proteome</keyword>
<dbReference type="OrthoDB" id="10687719at2759"/>
<dbReference type="EMBL" id="MLAK01001262">
    <property type="protein sequence ID" value="OHS95111.1"/>
    <property type="molecule type" value="Genomic_DNA"/>
</dbReference>
<dbReference type="Proteomes" id="UP000179807">
    <property type="component" value="Unassembled WGS sequence"/>
</dbReference>
<sequence length="1071" mass="124943">MSASSSFTNEYSILTPAPAIKKKNPIKIASEERLLQQNVELAKKNQHLVDQNQVLKRQFDNLRTTTSEFDEITEKNSLLEKQISKLKGQNDDLTQRIEILVQTNEDLTHQLFEAQAASKTLQFSEISNLQKKLEDERKESQRVIRGLNEDLQKVKESNEIQSISLQKNELSFSKIFEAATQKFSILVNNPETLISLLLTNFNEEKRKDEANLCSLSFERTCSMTQTYDNDTFDDTENDFHNFNRNHNCKGAFNNINNKSNRNEINRISRDKKIKLKIKKLKKVIEILKIEKNSIVTELNKKQENQIADLNSNMDQLKDVIKKQTERIEKLVDEKKNLIQENGKLTAQLEFINLLPQQQKKKVATSNFQTINMELNSSGLIVQKAEITPEELHQLKMINEKLRGQLSNAISKIKLLEDDRARLKFTTKSQKQNIVELSADIQHLNSDKKEMNNNISDLEQKLANMIQKHRTAALTAQQQKDLLDQQNSEFEKLKLALLKCQNVASQQFDEITKHQNEREKLVTLMKRQNFVLEQYEKKILTAHNQTSDQKNQLNRINEDQNNENERLNNNLNIHLPPNAFECNEFPDELADLVSKLASKNNLRTIPKIKQILLIIVQYYTEQLNEHDKKLNSEKEKNSKLNEKYKNLTDFLIQLFPQIDLDFDVIDNEYKHKLSDYIALLHNQNSEPKEITSQHNNYEEKNREEIVNQENRLKELLSVLNCDSVNEAKSIYSNLRTRLTKYVNKLKKEKIKRKQVTKEAIQRENELCEELESTKVTLSEIEHSSSSIELKREGEKSALLNQIEKLKNENEVLKDENTKFDVIKNHLHCEIKEKAQKVAILEAQLADRHKELKNTYRSLELLQQQTRKKDLEVQELRSTLKLTIKQSSDRLKTEREILQQRFEQVVEPLKVKNTEFQSAVNDLNDTITALEADNMKLRKQLSDASLENEKIHITIESIKTEAEREKQLIESKAKALQMSAEVDLRSRLEEWKWKLEQAKKDVMGYVGLQFCSIFDVNEKIDENNFENFLKGLRALMEKQLTQEKNLRQLLLLGPNQSIENAVSNLLLESKQKL</sequence>
<organism evidence="2 3">
    <name type="scientific">Tritrichomonas foetus</name>
    <dbReference type="NCBI Taxonomy" id="1144522"/>
    <lineage>
        <taxon>Eukaryota</taxon>
        <taxon>Metamonada</taxon>
        <taxon>Parabasalia</taxon>
        <taxon>Tritrichomonadida</taxon>
        <taxon>Tritrichomonadidae</taxon>
        <taxon>Tritrichomonas</taxon>
    </lineage>
</organism>
<evidence type="ECO:0000313" key="2">
    <source>
        <dbReference type="EMBL" id="OHS95111.1"/>
    </source>
</evidence>